<proteinExistence type="predicted"/>
<protein>
    <recommendedName>
        <fullName evidence="3">Calcineurin-like phosphoesterase domain-containing protein</fullName>
    </recommendedName>
</protein>
<name>A0ABX3GFP7_9BACL</name>
<comment type="caution">
    <text evidence="1">The sequence shown here is derived from an EMBL/GenBank/DDBJ whole genome shotgun (WGS) entry which is preliminary data.</text>
</comment>
<organism evidence="1 2">
    <name type="scientific">Paenibacillus odorifer</name>
    <dbReference type="NCBI Taxonomy" id="189426"/>
    <lineage>
        <taxon>Bacteria</taxon>
        <taxon>Bacillati</taxon>
        <taxon>Bacillota</taxon>
        <taxon>Bacilli</taxon>
        <taxon>Bacillales</taxon>
        <taxon>Paenibacillaceae</taxon>
        <taxon>Paenibacillus</taxon>
    </lineage>
</organism>
<evidence type="ECO:0000313" key="1">
    <source>
        <dbReference type="EMBL" id="OMD01073.1"/>
    </source>
</evidence>
<gene>
    <name evidence="1" type="ORF">BSO21_32615</name>
</gene>
<dbReference type="Proteomes" id="UP000187158">
    <property type="component" value="Unassembled WGS sequence"/>
</dbReference>
<keyword evidence="2" id="KW-1185">Reference proteome</keyword>
<dbReference type="EMBL" id="MPVP01000544">
    <property type="protein sequence ID" value="OMD01073.1"/>
    <property type="molecule type" value="Genomic_DNA"/>
</dbReference>
<sequence length="245" mass="28745">MIGHVHIPAYFKEANNINDIYCFTAGSNIIDGYAQSVFLTGSVNTDSGESEVVYHKWDESNEVWHIHNTVGRLTREGSYKFTLKKKGFKEVDLPSVRLDEDEFRNFLLEFHEILASHPSSGNFEMKDINDKFKNMLCSNTFKVQFDKLSVYFPIVDDIFNSPNFISFDKKFIVPNVIETEYMDLLPKLKDGPAIVKQMIENFYGMYHDKLEFHEHALKLYLRIVIYWSIHECDIFNDDKREVVRQ</sequence>
<reference evidence="1 2" key="1">
    <citation type="submission" date="2016-11" db="EMBL/GenBank/DDBJ databases">
        <title>Paenibacillus species isolates.</title>
        <authorList>
            <person name="Beno S.M."/>
        </authorList>
    </citation>
    <scope>NUCLEOTIDE SEQUENCE [LARGE SCALE GENOMIC DNA]</scope>
    <source>
        <strain evidence="1 2">FSL H7-0433</strain>
    </source>
</reference>
<accession>A0ABX3GFP7</accession>
<evidence type="ECO:0008006" key="3">
    <source>
        <dbReference type="Google" id="ProtNLM"/>
    </source>
</evidence>
<evidence type="ECO:0000313" key="2">
    <source>
        <dbReference type="Proteomes" id="UP000187158"/>
    </source>
</evidence>